<dbReference type="AlphaFoldDB" id="A0AAU8HTM8"/>
<name>A0AAU8HTM8_9FIRM</name>
<evidence type="ECO:0000313" key="1">
    <source>
        <dbReference type="EMBL" id="XCI28783.1"/>
    </source>
</evidence>
<organism evidence="1">
    <name type="scientific">Proteinivorax hydrogeniformans</name>
    <dbReference type="NCBI Taxonomy" id="1826727"/>
    <lineage>
        <taxon>Bacteria</taxon>
        <taxon>Bacillati</taxon>
        <taxon>Bacillota</taxon>
        <taxon>Clostridia</taxon>
        <taxon>Eubacteriales</taxon>
        <taxon>Proteinivoracaceae</taxon>
        <taxon>Proteinivorax</taxon>
    </lineage>
</organism>
<protein>
    <submittedName>
        <fullName evidence="1">Veg family protein</fullName>
    </submittedName>
</protein>
<dbReference type="EMBL" id="CP159485">
    <property type="protein sequence ID" value="XCI28783.1"/>
    <property type="molecule type" value="Genomic_DNA"/>
</dbReference>
<proteinExistence type="predicted"/>
<dbReference type="PANTHER" id="PTHR40026:SF1">
    <property type="entry name" value="PROTEIN VEG"/>
    <property type="match status" value="1"/>
</dbReference>
<dbReference type="GO" id="GO:0006355">
    <property type="term" value="P:regulation of DNA-templated transcription"/>
    <property type="evidence" value="ECO:0007669"/>
    <property type="project" value="InterPro"/>
</dbReference>
<dbReference type="PANTHER" id="PTHR40026">
    <property type="entry name" value="PROTEIN VEG"/>
    <property type="match status" value="1"/>
</dbReference>
<sequence length="102" mass="11775">MAKQTPLAKKNLANKNPLTTIRTDLEAYIGQKIMLKANRGRKKAIERTGVLEQTYPSHFLVRIDEENFKRRLSFSYADVLTETVELTLFKPDTDEKVRFSVS</sequence>
<accession>A0AAU8HTM8</accession>
<reference evidence="1" key="2">
    <citation type="submission" date="2024-06" db="EMBL/GenBank/DDBJ databases">
        <authorList>
            <person name="Petrova K.O."/>
            <person name="Toshchakov S.V."/>
            <person name="Boltjanskaja Y.V."/>
            <person name="Kevbrin V.V."/>
        </authorList>
    </citation>
    <scope>NUCLEOTIDE SEQUENCE</scope>
    <source>
        <strain evidence="1">Z-710</strain>
    </source>
</reference>
<reference evidence="1" key="1">
    <citation type="journal article" date="2018" name="Antonie Van Leeuwenhoek">
        <title>Proteinivorax hydrogeniformans sp. nov., an anaerobic, haloalkaliphilic bacterium fermenting proteinaceous compounds with high hydrogen production.</title>
        <authorList>
            <person name="Boltyanskaya Y."/>
            <person name="Detkova E."/>
            <person name="Pimenov N."/>
            <person name="Kevbrin V."/>
        </authorList>
    </citation>
    <scope>NUCLEOTIDE SEQUENCE</scope>
    <source>
        <strain evidence="1">Z-710</strain>
    </source>
</reference>
<dbReference type="InterPro" id="IPR009366">
    <property type="entry name" value="Protein_Veg"/>
</dbReference>
<dbReference type="Gene3D" id="2.30.30.100">
    <property type="match status" value="1"/>
</dbReference>
<dbReference type="Pfam" id="PF06257">
    <property type="entry name" value="VEG"/>
    <property type="match status" value="1"/>
</dbReference>
<gene>
    <name evidence="1" type="ORF">PRVXH_000056</name>
</gene>
<dbReference type="RefSeq" id="WP_353893335.1">
    <property type="nucleotide sequence ID" value="NZ_CP159485.1"/>
</dbReference>